<dbReference type="EMBL" id="BMHL01000007">
    <property type="protein sequence ID" value="GGC50419.1"/>
    <property type="molecule type" value="Genomic_DNA"/>
</dbReference>
<evidence type="ECO:0000313" key="2">
    <source>
        <dbReference type="Proteomes" id="UP000602004"/>
    </source>
</evidence>
<dbReference type="Proteomes" id="UP000602004">
    <property type="component" value="Unassembled WGS sequence"/>
</dbReference>
<gene>
    <name evidence="1" type="ORF">GCM10011400_42300</name>
</gene>
<evidence type="ECO:0000313" key="1">
    <source>
        <dbReference type="EMBL" id="GGC50419.1"/>
    </source>
</evidence>
<keyword evidence="2" id="KW-1185">Reference proteome</keyword>
<organism evidence="1 2">
    <name type="scientific">Paraburkholderia caffeinilytica</name>
    <dbReference type="NCBI Taxonomy" id="1761016"/>
    <lineage>
        <taxon>Bacteria</taxon>
        <taxon>Pseudomonadati</taxon>
        <taxon>Pseudomonadota</taxon>
        <taxon>Betaproteobacteria</taxon>
        <taxon>Burkholderiales</taxon>
        <taxon>Burkholderiaceae</taxon>
        <taxon>Paraburkholderia</taxon>
    </lineage>
</organism>
<protein>
    <submittedName>
        <fullName evidence="1">Uncharacterized protein</fullName>
    </submittedName>
</protein>
<name>A0ABQ1N182_9BURK</name>
<sequence>MGKNIATGLSKIGIFSDVSIYKYGTQYALVQENHSNDRLVTAIPITKKKNKWISFSVYYFSISLMQSTAKTGPLWVGRKITGPTLEIDEHTLDNAGNLASEQKFYSLIPSGWPSAKLYVATDARNPKGEQCFVPFDSQDSTIPIDVVACRPLRLPVEDGDYDLSGVLDKNLFIAISITKHGDTVTGQYRYLRHPDKFIKIEGTLAKNGSLSLTEFGGKGGAVSGYFHGLIQAGKISGEWETPDKSKCLPFSIYQQGFSE</sequence>
<reference evidence="2" key="1">
    <citation type="journal article" date="2019" name="Int. J. Syst. Evol. Microbiol.">
        <title>The Global Catalogue of Microorganisms (GCM) 10K type strain sequencing project: providing services to taxonomists for standard genome sequencing and annotation.</title>
        <authorList>
            <consortium name="The Broad Institute Genomics Platform"/>
            <consortium name="The Broad Institute Genome Sequencing Center for Infectious Disease"/>
            <person name="Wu L."/>
            <person name="Ma J."/>
        </authorList>
    </citation>
    <scope>NUCLEOTIDE SEQUENCE [LARGE SCALE GENOMIC DNA]</scope>
    <source>
        <strain evidence="2">CGMCC 1.15103</strain>
    </source>
</reference>
<proteinExistence type="predicted"/>
<accession>A0ABQ1N182</accession>
<comment type="caution">
    <text evidence="1">The sequence shown here is derived from an EMBL/GenBank/DDBJ whole genome shotgun (WGS) entry which is preliminary data.</text>
</comment>